<keyword evidence="1" id="KW-0732">Signal</keyword>
<evidence type="ECO:0000256" key="1">
    <source>
        <dbReference type="SAM" id="SignalP"/>
    </source>
</evidence>
<protein>
    <submittedName>
        <fullName evidence="2">Uncharacterized protein</fullName>
    </submittedName>
</protein>
<dbReference type="EMBL" id="MQWB01000001">
    <property type="protein sequence ID" value="OZC02069.1"/>
    <property type="molecule type" value="Genomic_DNA"/>
</dbReference>
<organism evidence="2 3">
    <name type="scientific">Rubricoccus marinus</name>
    <dbReference type="NCBI Taxonomy" id="716817"/>
    <lineage>
        <taxon>Bacteria</taxon>
        <taxon>Pseudomonadati</taxon>
        <taxon>Rhodothermota</taxon>
        <taxon>Rhodothermia</taxon>
        <taxon>Rhodothermales</taxon>
        <taxon>Rubricoccaceae</taxon>
        <taxon>Rubricoccus</taxon>
    </lineage>
</organism>
<dbReference type="InterPro" id="IPR046219">
    <property type="entry name" value="DUF6252"/>
</dbReference>
<dbReference type="AlphaFoldDB" id="A0A259TWC0"/>
<dbReference type="InParanoid" id="A0A259TWC0"/>
<dbReference type="RefSeq" id="WP_094545925.1">
    <property type="nucleotide sequence ID" value="NZ_MQWB01000001.1"/>
</dbReference>
<feature type="chain" id="PRO_5012130248" evidence="1">
    <location>
        <begin position="21"/>
        <end position="167"/>
    </location>
</feature>
<evidence type="ECO:0000313" key="3">
    <source>
        <dbReference type="Proteomes" id="UP000216446"/>
    </source>
</evidence>
<name>A0A259TWC0_9BACT</name>
<reference evidence="2 3" key="1">
    <citation type="submission" date="2016-11" db="EMBL/GenBank/DDBJ databases">
        <title>Study of marine rhodopsin-containing bacteria.</title>
        <authorList>
            <person name="Yoshizawa S."/>
            <person name="Kumagai Y."/>
            <person name="Kogure K."/>
        </authorList>
    </citation>
    <scope>NUCLEOTIDE SEQUENCE [LARGE SCALE GENOMIC DNA]</scope>
    <source>
        <strain evidence="2 3">SG-29</strain>
    </source>
</reference>
<dbReference type="Pfam" id="PF19765">
    <property type="entry name" value="DUF6252"/>
    <property type="match status" value="1"/>
</dbReference>
<proteinExistence type="predicted"/>
<gene>
    <name evidence="2" type="ORF">BSZ36_03160</name>
</gene>
<sequence length="167" mass="16360">MPRLLLLLAFALAFSGCSIFGGSDDSDCGSGDLASGSLSATVAGNAFDAVCVQGQLSSGALAIGGNLGATEGGSQKQINITLPGAQAGQTYQIGALGTATIATYSELSIDDPTDTSRLYTAAPGAGSGSITVDAVSASGASGSFEFTARNSDGQTVAVTGGRFDIDF</sequence>
<dbReference type="Proteomes" id="UP000216446">
    <property type="component" value="Unassembled WGS sequence"/>
</dbReference>
<feature type="signal peptide" evidence="1">
    <location>
        <begin position="1"/>
        <end position="20"/>
    </location>
</feature>
<accession>A0A259TWC0</accession>
<evidence type="ECO:0000313" key="2">
    <source>
        <dbReference type="EMBL" id="OZC02069.1"/>
    </source>
</evidence>
<keyword evidence="3" id="KW-1185">Reference proteome</keyword>
<dbReference type="PROSITE" id="PS51257">
    <property type="entry name" value="PROKAR_LIPOPROTEIN"/>
    <property type="match status" value="1"/>
</dbReference>
<comment type="caution">
    <text evidence="2">The sequence shown here is derived from an EMBL/GenBank/DDBJ whole genome shotgun (WGS) entry which is preliminary data.</text>
</comment>